<dbReference type="SUPFAM" id="SSF63867">
    <property type="entry name" value="MoeA C-terminal domain-like"/>
    <property type="match status" value="1"/>
</dbReference>
<dbReference type="GO" id="GO:0005829">
    <property type="term" value="C:cytosol"/>
    <property type="evidence" value="ECO:0007669"/>
    <property type="project" value="TreeGrafter"/>
</dbReference>
<dbReference type="SMART" id="SM00852">
    <property type="entry name" value="MoCF_biosynth"/>
    <property type="match status" value="1"/>
</dbReference>
<comment type="cofactor">
    <cofactor evidence="1 11">
        <name>Mg(2+)</name>
        <dbReference type="ChEBI" id="CHEBI:18420"/>
    </cofactor>
</comment>
<keyword evidence="9 11" id="KW-0501">Molybdenum cofactor biosynthesis</keyword>
<gene>
    <name evidence="13" type="ORF">B9Z07_18555</name>
</gene>
<dbReference type="NCBIfam" id="NF045515">
    <property type="entry name" value="Glp_gephyrin"/>
    <property type="match status" value="1"/>
</dbReference>
<comment type="pathway">
    <text evidence="3 11">Cofactor biosynthesis; molybdopterin biosynthesis.</text>
</comment>
<dbReference type="SUPFAM" id="SSF63882">
    <property type="entry name" value="MoeA N-terminal region -like"/>
    <property type="match status" value="1"/>
</dbReference>
<feature type="domain" description="MoaB/Mog" evidence="12">
    <location>
        <begin position="211"/>
        <end position="356"/>
    </location>
</feature>
<dbReference type="Gene3D" id="2.170.190.11">
    <property type="entry name" value="Molybdopterin biosynthesis moea protein, domain 3"/>
    <property type="match status" value="1"/>
</dbReference>
<dbReference type="Proteomes" id="UP000244809">
    <property type="component" value="Chromosome 3"/>
</dbReference>
<dbReference type="Gene3D" id="2.40.340.10">
    <property type="entry name" value="MoeA, C-terminal, domain IV"/>
    <property type="match status" value="1"/>
</dbReference>
<dbReference type="CDD" id="cd00887">
    <property type="entry name" value="MoeA"/>
    <property type="match status" value="1"/>
</dbReference>
<dbReference type="Pfam" id="PF03454">
    <property type="entry name" value="MoeA_C"/>
    <property type="match status" value="1"/>
</dbReference>
<dbReference type="GO" id="GO:0006777">
    <property type="term" value="P:Mo-molybdopterin cofactor biosynthetic process"/>
    <property type="evidence" value="ECO:0007669"/>
    <property type="project" value="UniProtKB-UniRule"/>
</dbReference>
<dbReference type="Pfam" id="PF00994">
    <property type="entry name" value="MoCF_biosynth"/>
    <property type="match status" value="1"/>
</dbReference>
<organism evidence="13 14">
    <name type="scientific">Burkholderia cenocepacia</name>
    <dbReference type="NCBI Taxonomy" id="95486"/>
    <lineage>
        <taxon>Bacteria</taxon>
        <taxon>Pseudomonadati</taxon>
        <taxon>Pseudomonadota</taxon>
        <taxon>Betaproteobacteria</taxon>
        <taxon>Burkholderiales</taxon>
        <taxon>Burkholderiaceae</taxon>
        <taxon>Burkholderia</taxon>
        <taxon>Burkholderia cepacia complex</taxon>
    </lineage>
</organism>
<dbReference type="PANTHER" id="PTHR10192">
    <property type="entry name" value="MOLYBDOPTERIN BIOSYNTHESIS PROTEIN"/>
    <property type="match status" value="1"/>
</dbReference>
<evidence type="ECO:0000256" key="3">
    <source>
        <dbReference type="ARBA" id="ARBA00005046"/>
    </source>
</evidence>
<keyword evidence="8 11" id="KW-0460">Magnesium</keyword>
<dbReference type="InterPro" id="IPR036425">
    <property type="entry name" value="MoaB/Mog-like_dom_sf"/>
</dbReference>
<evidence type="ECO:0000256" key="4">
    <source>
        <dbReference type="ARBA" id="ARBA00010763"/>
    </source>
</evidence>
<reference evidence="13 14" key="1">
    <citation type="submission" date="2017-04" db="EMBL/GenBank/DDBJ databases">
        <title>Complete genome sequence of Burkholderia cenocepacia PC184 Midwest clone.</title>
        <authorList>
            <person name="Mulks M.H."/>
            <person name="Cooper V.S."/>
        </authorList>
    </citation>
    <scope>NUCLEOTIDE SEQUENCE [LARGE SCALE GENOMIC DNA]</scope>
    <source>
        <strain evidence="13 14">PC184 Mulks</strain>
    </source>
</reference>
<dbReference type="EC" id="2.10.1.1" evidence="11"/>
<dbReference type="FunFam" id="3.40.980.10:FF:000004">
    <property type="entry name" value="Molybdopterin molybdenumtransferase"/>
    <property type="match status" value="1"/>
</dbReference>
<sequence>MITHSSPASRTAPDPDASLSLADAQALACRFAVPVDACDTVTLREALDRVLAADVSAPFDIPAYDNSAMDGYAFDGAATAFASAQGEVAMPVAGTAFAGHPFDGAVAAGACVRIMTGAPMPAGCDTVIPQERVRAEGDTIRFAAHDVARGANCRRAGEDLARGANCRRAGEDLARGACALAAGRILRPSDLGLLASFGIADVTVRRRVRVAVFSTGDELREPGEPLGRGALYDSNRGMLIAMLERLHVDTIDFGIVRDDPAALEAALRDAIAAQADAVITSGGVSVGEADFTRDVMARLGDVTFASLALRPGRPLACGTLARAADGAGHALFFGLPGNPVASAVTFVAIVRPALLKLAGTQTPPPAMYTALSTQPLKKRPGRTDYLRGIATRAADGQWHVAPAGSQSSASLSGLAAANCFIVLGHDTAAVDAGAPVDILPLDGLI</sequence>
<evidence type="ECO:0000256" key="1">
    <source>
        <dbReference type="ARBA" id="ARBA00001946"/>
    </source>
</evidence>
<keyword evidence="6 11" id="KW-0808">Transferase</keyword>
<evidence type="ECO:0000256" key="10">
    <source>
        <dbReference type="ARBA" id="ARBA00047317"/>
    </source>
</evidence>
<evidence type="ECO:0000259" key="12">
    <source>
        <dbReference type="SMART" id="SM00852"/>
    </source>
</evidence>
<dbReference type="InterPro" id="IPR036688">
    <property type="entry name" value="MoeA_C_domain_IV_sf"/>
</dbReference>
<evidence type="ECO:0000256" key="11">
    <source>
        <dbReference type="RuleBase" id="RU365090"/>
    </source>
</evidence>
<dbReference type="Gene3D" id="3.90.105.10">
    <property type="entry name" value="Molybdopterin biosynthesis moea protein, domain 2"/>
    <property type="match status" value="2"/>
</dbReference>
<evidence type="ECO:0000256" key="7">
    <source>
        <dbReference type="ARBA" id="ARBA00022723"/>
    </source>
</evidence>
<evidence type="ECO:0000256" key="2">
    <source>
        <dbReference type="ARBA" id="ARBA00002901"/>
    </source>
</evidence>
<dbReference type="RefSeq" id="WP_006476518.1">
    <property type="nucleotide sequence ID" value="NZ_CADEUB010000029.1"/>
</dbReference>
<dbReference type="InterPro" id="IPR005111">
    <property type="entry name" value="MoeA_C_domain_IV"/>
</dbReference>
<comment type="similarity">
    <text evidence="4 11">Belongs to the MoeA family.</text>
</comment>
<evidence type="ECO:0000313" key="14">
    <source>
        <dbReference type="Proteomes" id="UP000244809"/>
    </source>
</evidence>
<dbReference type="InterPro" id="IPR036135">
    <property type="entry name" value="MoeA_linker/N_sf"/>
</dbReference>
<dbReference type="GO" id="GO:0046872">
    <property type="term" value="F:metal ion binding"/>
    <property type="evidence" value="ECO:0007669"/>
    <property type="project" value="UniProtKB-UniRule"/>
</dbReference>
<dbReference type="SUPFAM" id="SSF53218">
    <property type="entry name" value="Molybdenum cofactor biosynthesis proteins"/>
    <property type="match status" value="1"/>
</dbReference>
<keyword evidence="5 11" id="KW-0500">Molybdenum</keyword>
<dbReference type="InterPro" id="IPR038987">
    <property type="entry name" value="MoeA-like"/>
</dbReference>
<proteinExistence type="inferred from homology"/>
<evidence type="ECO:0000256" key="5">
    <source>
        <dbReference type="ARBA" id="ARBA00022505"/>
    </source>
</evidence>
<name>A0AAD0NA55_9BURK</name>
<dbReference type="GO" id="GO:0061599">
    <property type="term" value="F:molybdopterin molybdotransferase activity"/>
    <property type="evidence" value="ECO:0007669"/>
    <property type="project" value="UniProtKB-UniRule"/>
</dbReference>
<evidence type="ECO:0000256" key="9">
    <source>
        <dbReference type="ARBA" id="ARBA00023150"/>
    </source>
</evidence>
<dbReference type="PANTHER" id="PTHR10192:SF5">
    <property type="entry name" value="GEPHYRIN"/>
    <property type="match status" value="1"/>
</dbReference>
<dbReference type="InterPro" id="IPR005110">
    <property type="entry name" value="MoeA_linker/N"/>
</dbReference>
<dbReference type="NCBIfam" id="TIGR00177">
    <property type="entry name" value="molyb_syn"/>
    <property type="match status" value="1"/>
</dbReference>
<dbReference type="AlphaFoldDB" id="A0AAD0NA55"/>
<protein>
    <recommendedName>
        <fullName evidence="11">Molybdopterin molybdenumtransferase</fullName>
        <ecNumber evidence="11">2.10.1.1</ecNumber>
    </recommendedName>
</protein>
<evidence type="ECO:0000313" key="13">
    <source>
        <dbReference type="EMBL" id="AWG30879.1"/>
    </source>
</evidence>
<evidence type="ECO:0000256" key="8">
    <source>
        <dbReference type="ARBA" id="ARBA00022842"/>
    </source>
</evidence>
<comment type="function">
    <text evidence="2 11">Catalyzes the insertion of molybdate into adenylated molybdopterin with the concomitant release of AMP.</text>
</comment>
<accession>A0AAD0NA55</accession>
<evidence type="ECO:0000256" key="6">
    <source>
        <dbReference type="ARBA" id="ARBA00022679"/>
    </source>
</evidence>
<dbReference type="Pfam" id="PF03453">
    <property type="entry name" value="MoeA_N"/>
    <property type="match status" value="1"/>
</dbReference>
<dbReference type="Gene3D" id="3.40.980.10">
    <property type="entry name" value="MoaB/Mog-like domain"/>
    <property type="match status" value="1"/>
</dbReference>
<dbReference type="EMBL" id="CP021069">
    <property type="protein sequence ID" value="AWG30879.1"/>
    <property type="molecule type" value="Genomic_DNA"/>
</dbReference>
<keyword evidence="7 11" id="KW-0479">Metal-binding</keyword>
<comment type="catalytic activity">
    <reaction evidence="10">
        <text>adenylyl-molybdopterin + molybdate = Mo-molybdopterin + AMP + H(+)</text>
        <dbReference type="Rhea" id="RHEA:35047"/>
        <dbReference type="ChEBI" id="CHEBI:15378"/>
        <dbReference type="ChEBI" id="CHEBI:36264"/>
        <dbReference type="ChEBI" id="CHEBI:62727"/>
        <dbReference type="ChEBI" id="CHEBI:71302"/>
        <dbReference type="ChEBI" id="CHEBI:456215"/>
        <dbReference type="EC" id="2.10.1.1"/>
    </reaction>
</comment>
<dbReference type="InterPro" id="IPR001453">
    <property type="entry name" value="MoaB/Mog_dom"/>
</dbReference>